<dbReference type="GO" id="GO:0015074">
    <property type="term" value="P:DNA integration"/>
    <property type="evidence" value="ECO:0007669"/>
    <property type="project" value="InterPro"/>
</dbReference>
<name>A0A6L2MJ68_TANCI</name>
<dbReference type="Pfam" id="PF24626">
    <property type="entry name" value="SH3_Tf2-1"/>
    <property type="match status" value="1"/>
</dbReference>
<reference evidence="2" key="1">
    <citation type="journal article" date="2019" name="Sci. Rep.">
        <title>Draft genome of Tanacetum cinerariifolium, the natural source of mosquito coil.</title>
        <authorList>
            <person name="Yamashiro T."/>
            <person name="Shiraishi A."/>
            <person name="Satake H."/>
            <person name="Nakayama K."/>
        </authorList>
    </citation>
    <scope>NUCLEOTIDE SEQUENCE</scope>
</reference>
<organism evidence="2">
    <name type="scientific">Tanacetum cinerariifolium</name>
    <name type="common">Dalmatian daisy</name>
    <name type="synonym">Chrysanthemum cinerariifolium</name>
    <dbReference type="NCBI Taxonomy" id="118510"/>
    <lineage>
        <taxon>Eukaryota</taxon>
        <taxon>Viridiplantae</taxon>
        <taxon>Streptophyta</taxon>
        <taxon>Embryophyta</taxon>
        <taxon>Tracheophyta</taxon>
        <taxon>Spermatophyta</taxon>
        <taxon>Magnoliopsida</taxon>
        <taxon>eudicotyledons</taxon>
        <taxon>Gunneridae</taxon>
        <taxon>Pentapetalae</taxon>
        <taxon>asterids</taxon>
        <taxon>campanulids</taxon>
        <taxon>Asterales</taxon>
        <taxon>Asteraceae</taxon>
        <taxon>Asteroideae</taxon>
        <taxon>Anthemideae</taxon>
        <taxon>Anthemidinae</taxon>
        <taxon>Tanacetum</taxon>
    </lineage>
</organism>
<dbReference type="Pfam" id="PF17921">
    <property type="entry name" value="Integrase_H2C2"/>
    <property type="match status" value="1"/>
</dbReference>
<dbReference type="AlphaFoldDB" id="A0A6L2MJ68"/>
<dbReference type="PANTHER" id="PTHR46148">
    <property type="entry name" value="CHROMO DOMAIN-CONTAINING PROTEIN"/>
    <property type="match status" value="1"/>
</dbReference>
<keyword evidence="2" id="KW-0695">RNA-directed DNA polymerase</keyword>
<proteinExistence type="predicted"/>
<dbReference type="InterPro" id="IPR012337">
    <property type="entry name" value="RNaseH-like_sf"/>
</dbReference>
<dbReference type="SUPFAM" id="SSF53098">
    <property type="entry name" value="Ribonuclease H-like"/>
    <property type="match status" value="1"/>
</dbReference>
<protein>
    <submittedName>
        <fullName evidence="2">Putative reverse transcriptase domain-containing protein</fullName>
    </submittedName>
</protein>
<evidence type="ECO:0000313" key="2">
    <source>
        <dbReference type="EMBL" id="GEU72534.1"/>
    </source>
</evidence>
<sequence length="337" mass="39197">MSMTIQSIIKAKIMEDQSEASKNTSTLTKMLKGLDKQLERKEDGRLYLPEWIWVQVYGNLRTLIMNEAHATRYSVHPRADKMYYDLRGLYGWPRMKKDIAMYKDLGTRLDLSTAYHPETDGQSERTIQTLEDMIRACAMDFGGNWDTHLPLVEISYNNSYHSSIKCAPFEALYGRRGRTAIAWTELGEGKLLGPEIIQETTDKIVQIKKRLKVARDRQKSYADKRRKPLEFSVGDKVLLKVSPRKGVVRFGKRRKLLPRYAGPFEIIERIGPVAYQLRLPQELVRVHDTFHVSNLKKYLADVNLHVPLNEVKVDDKLHFVEQPIEILDREVKKLKQR</sequence>
<dbReference type="PANTHER" id="PTHR46148:SF59">
    <property type="entry name" value="NUCLEOTIDYLTRANSFERASE, RIBONUCLEASE H"/>
    <property type="match status" value="1"/>
</dbReference>
<dbReference type="GO" id="GO:0003964">
    <property type="term" value="F:RNA-directed DNA polymerase activity"/>
    <property type="evidence" value="ECO:0007669"/>
    <property type="project" value="UniProtKB-KW"/>
</dbReference>
<dbReference type="PROSITE" id="PS50994">
    <property type="entry name" value="INTEGRASE"/>
    <property type="match status" value="1"/>
</dbReference>
<dbReference type="Gene3D" id="3.30.420.10">
    <property type="entry name" value="Ribonuclease H-like superfamily/Ribonuclease H"/>
    <property type="match status" value="1"/>
</dbReference>
<feature type="domain" description="Integrase catalytic" evidence="1">
    <location>
        <begin position="75"/>
        <end position="176"/>
    </location>
</feature>
<keyword evidence="2" id="KW-0808">Transferase</keyword>
<dbReference type="InterPro" id="IPR036397">
    <property type="entry name" value="RNaseH_sf"/>
</dbReference>
<evidence type="ECO:0000259" key="1">
    <source>
        <dbReference type="PROSITE" id="PS50994"/>
    </source>
</evidence>
<dbReference type="InterPro" id="IPR001584">
    <property type="entry name" value="Integrase_cat-core"/>
</dbReference>
<dbReference type="InterPro" id="IPR056924">
    <property type="entry name" value="SH3_Tf2-1"/>
</dbReference>
<dbReference type="EMBL" id="BKCJ010006512">
    <property type="protein sequence ID" value="GEU72534.1"/>
    <property type="molecule type" value="Genomic_DNA"/>
</dbReference>
<dbReference type="InterPro" id="IPR041588">
    <property type="entry name" value="Integrase_H2C2"/>
</dbReference>
<dbReference type="GO" id="GO:0003676">
    <property type="term" value="F:nucleic acid binding"/>
    <property type="evidence" value="ECO:0007669"/>
    <property type="project" value="InterPro"/>
</dbReference>
<dbReference type="Gene3D" id="1.10.340.70">
    <property type="match status" value="1"/>
</dbReference>
<accession>A0A6L2MJ68</accession>
<comment type="caution">
    <text evidence="2">The sequence shown here is derived from an EMBL/GenBank/DDBJ whole genome shotgun (WGS) entry which is preliminary data.</text>
</comment>
<gene>
    <name evidence="2" type="ORF">Tci_044512</name>
</gene>
<keyword evidence="2" id="KW-0548">Nucleotidyltransferase</keyword>